<proteinExistence type="predicted"/>
<dbReference type="Gene3D" id="3.90.1580.10">
    <property type="entry name" value="paralog of FGE (formylglycine-generating enzyme)"/>
    <property type="match status" value="1"/>
</dbReference>
<sequence>MAVKAEVQEKPIWANAAGTDQYGRYADLLVKSVIQRFRWIEPGTFWMGSLKSEPGRYDWEVRHQVTLSKGFWLGDTACTQTLWQAVMGNNPAHFKDNENNPVERVSWNDTQEFFQVLNSMVSDLNARLPTEA</sequence>
<dbReference type="Proteomes" id="UP000510621">
    <property type="component" value="Chromosome"/>
</dbReference>
<dbReference type="InterPro" id="IPR016187">
    <property type="entry name" value="CTDL_fold"/>
</dbReference>
<dbReference type="InterPro" id="IPR042095">
    <property type="entry name" value="SUMF_sf"/>
</dbReference>
<dbReference type="InterPro" id="IPR005532">
    <property type="entry name" value="SUMF_dom"/>
</dbReference>
<dbReference type="AlphaFoldDB" id="A0A7L6AXT6"/>
<evidence type="ECO:0000259" key="1">
    <source>
        <dbReference type="Pfam" id="PF03781"/>
    </source>
</evidence>
<protein>
    <submittedName>
        <fullName evidence="2">SUMF1/EgtB/PvdO family nonheme iron enzyme</fullName>
    </submittedName>
</protein>
<feature type="domain" description="Sulfatase-modifying factor enzyme-like" evidence="1">
    <location>
        <begin position="39"/>
        <end position="132"/>
    </location>
</feature>
<accession>A0A7L6AXT6</accession>
<dbReference type="SUPFAM" id="SSF56436">
    <property type="entry name" value="C-type lectin-like"/>
    <property type="match status" value="1"/>
</dbReference>
<keyword evidence="3" id="KW-1185">Reference proteome</keyword>
<reference evidence="2" key="1">
    <citation type="submission" date="2020-06" db="EMBL/GenBank/DDBJ databases">
        <title>Analysis procedures for assessing recovery of high quality, complete, closed genomes from Nanopore long read metagenome sequencing.</title>
        <authorList>
            <person name="Bessarab I."/>
            <person name="Arumugam K."/>
            <person name="Haryono M."/>
            <person name="Liu X."/>
            <person name="Roy S."/>
            <person name="Zuniga-Montanez R.E."/>
            <person name="Qiu G."/>
            <person name="Drautz-Moses D.I."/>
            <person name="Law Y.Y."/>
            <person name="Wuertz S."/>
            <person name="Lauro F.M."/>
            <person name="Huson D.H."/>
            <person name="Williams R.B."/>
        </authorList>
    </citation>
    <scope>NUCLEOTIDE SEQUENCE [LARGE SCALE GENOMIC DNA]</scope>
    <source>
        <strain evidence="2">SSD2</strain>
    </source>
</reference>
<dbReference type="KEGG" id="this:HZT40_22740"/>
<name>A0A7L6AXT6_9GAMM</name>
<evidence type="ECO:0000313" key="3">
    <source>
        <dbReference type="Proteomes" id="UP000510621"/>
    </source>
</evidence>
<organism evidence="2 3">
    <name type="scientific">Candidatus Thiothrix singaporensis</name>
    <dbReference type="NCBI Taxonomy" id="2799669"/>
    <lineage>
        <taxon>Bacteria</taxon>
        <taxon>Pseudomonadati</taxon>
        <taxon>Pseudomonadota</taxon>
        <taxon>Gammaproteobacteria</taxon>
        <taxon>Thiotrichales</taxon>
        <taxon>Thiotrichaceae</taxon>
        <taxon>Thiothrix</taxon>
    </lineage>
</organism>
<evidence type="ECO:0000313" key="2">
    <source>
        <dbReference type="EMBL" id="QLQ33971.1"/>
    </source>
</evidence>
<gene>
    <name evidence="2" type="ORF">HZT40_22740</name>
</gene>
<dbReference type="Pfam" id="PF03781">
    <property type="entry name" value="FGE-sulfatase"/>
    <property type="match status" value="1"/>
</dbReference>
<dbReference type="EMBL" id="CP059265">
    <property type="protein sequence ID" value="QLQ33971.1"/>
    <property type="molecule type" value="Genomic_DNA"/>
</dbReference>